<reference evidence="4 5" key="1">
    <citation type="submission" date="2020-06" db="EMBL/GenBank/DDBJ databases">
        <authorList>
            <person name="Duchaud E."/>
        </authorList>
    </citation>
    <scope>NUCLEOTIDE SEQUENCE [LARGE SCALE GENOMIC DNA]</scope>
    <source>
        <strain evidence="4">Alteromonas fortis</strain>
    </source>
</reference>
<dbReference type="Proteomes" id="UP000509458">
    <property type="component" value="Chromosome"/>
</dbReference>
<dbReference type="SUPFAM" id="SSF53474">
    <property type="entry name" value="alpha/beta-Hydrolases"/>
    <property type="match status" value="1"/>
</dbReference>
<dbReference type="EC" id="3.5.1.-" evidence="2"/>
<gene>
    <name evidence="2 4" type="primary">rutD</name>
    <name evidence="4" type="ORF">ALFOR1_50102</name>
</gene>
<dbReference type="InterPro" id="IPR000073">
    <property type="entry name" value="AB_hydrolase_1"/>
</dbReference>
<comment type="catalytic activity">
    <reaction evidence="2">
        <text>carbamate + 2 H(+) = NH4(+) + CO2</text>
        <dbReference type="Rhea" id="RHEA:15649"/>
        <dbReference type="ChEBI" id="CHEBI:13941"/>
        <dbReference type="ChEBI" id="CHEBI:15378"/>
        <dbReference type="ChEBI" id="CHEBI:16526"/>
        <dbReference type="ChEBI" id="CHEBI:28938"/>
    </reaction>
</comment>
<feature type="domain" description="AB hydrolase-1" evidence="3">
    <location>
        <begin position="37"/>
        <end position="264"/>
    </location>
</feature>
<comment type="function">
    <text evidence="2">Involved in pyrimidine catabolism. May facilitate the hydrolysis of carbamate, a reaction that can also occur spontaneously.</text>
</comment>
<dbReference type="RefSeq" id="WP_179984630.1">
    <property type="nucleotide sequence ID" value="NZ_LR812090.1"/>
</dbReference>
<proteinExistence type="inferred from homology"/>
<dbReference type="InterPro" id="IPR029058">
    <property type="entry name" value="AB_hydrolase_fold"/>
</dbReference>
<evidence type="ECO:0000256" key="2">
    <source>
        <dbReference type="HAMAP-Rule" id="MF_00832"/>
    </source>
</evidence>
<dbReference type="Gene3D" id="3.40.50.1820">
    <property type="entry name" value="alpha/beta hydrolase"/>
    <property type="match status" value="1"/>
</dbReference>
<dbReference type="NCBIfam" id="TIGR03611">
    <property type="entry name" value="RutD"/>
    <property type="match status" value="1"/>
</dbReference>
<name>A0A6T9Y2S9_ALTMA</name>
<dbReference type="HAMAP" id="MF_00832">
    <property type="entry name" value="RutD"/>
    <property type="match status" value="1"/>
</dbReference>
<dbReference type="Pfam" id="PF00561">
    <property type="entry name" value="Abhydrolase_1"/>
    <property type="match status" value="1"/>
</dbReference>
<protein>
    <recommendedName>
        <fullName evidence="2">Putative carbamate hydrolase RutD</fullName>
        <ecNumber evidence="2">3.5.1.-</ecNumber>
    </recommendedName>
    <alternativeName>
        <fullName evidence="2">Aminohydrolase</fullName>
    </alternativeName>
</protein>
<dbReference type="PRINTS" id="PR00111">
    <property type="entry name" value="ABHYDROLASE"/>
</dbReference>
<evidence type="ECO:0000313" key="5">
    <source>
        <dbReference type="Proteomes" id="UP000509458"/>
    </source>
</evidence>
<dbReference type="AlphaFoldDB" id="A0A6T9Y2S9"/>
<evidence type="ECO:0000259" key="3">
    <source>
        <dbReference type="Pfam" id="PF00561"/>
    </source>
</evidence>
<keyword evidence="1 2" id="KW-0378">Hydrolase</keyword>
<dbReference type="GO" id="GO:0019740">
    <property type="term" value="P:nitrogen utilization"/>
    <property type="evidence" value="ECO:0007669"/>
    <property type="project" value="UniProtKB-UniRule"/>
</dbReference>
<dbReference type="EMBL" id="LR812090">
    <property type="protein sequence ID" value="CAB9495417.1"/>
    <property type="molecule type" value="Genomic_DNA"/>
</dbReference>
<dbReference type="InterPro" id="IPR050266">
    <property type="entry name" value="AB_hydrolase_sf"/>
</dbReference>
<dbReference type="PANTHER" id="PTHR43798">
    <property type="entry name" value="MONOACYLGLYCEROL LIPASE"/>
    <property type="match status" value="1"/>
</dbReference>
<dbReference type="GO" id="GO:0006212">
    <property type="term" value="P:uracil catabolic process"/>
    <property type="evidence" value="ECO:0007669"/>
    <property type="project" value="UniProtKB-UniRule"/>
</dbReference>
<dbReference type="GO" id="GO:0016811">
    <property type="term" value="F:hydrolase activity, acting on carbon-nitrogen (but not peptide) bonds, in linear amides"/>
    <property type="evidence" value="ECO:0007669"/>
    <property type="project" value="InterPro"/>
</dbReference>
<sequence>MPSDTQASYAHTSVEMHSEMCGKTHYEIHGLMSPDAPTVVFSSGLGGAAKFWQPQLADFTKSYRVITYDQLGTNKSVGDLPANYSISDMANELAALLKKLEVQQCHFVGHALGGLVGLELGLTQPHLLQSLVLVNAWSSPNPHTLRCFDIRKALLAADRKDMYLQLQALLLFPPDWIAANAQHLDNEEAHLLNHFPDVDNLLARIGALSAFDIDDKLANITTPTLALANKDDTLVPWQRSKLLVDAMPTAELSVMEYGGHASSITVPEDFNKLVLEYLARIA</sequence>
<organism evidence="4 5">
    <name type="scientific">Alteromonas macleodii</name>
    <name type="common">Pseudoalteromonas macleodii</name>
    <dbReference type="NCBI Taxonomy" id="28108"/>
    <lineage>
        <taxon>Bacteria</taxon>
        <taxon>Pseudomonadati</taxon>
        <taxon>Pseudomonadota</taxon>
        <taxon>Gammaproteobacteria</taxon>
        <taxon>Alteromonadales</taxon>
        <taxon>Alteromonadaceae</taxon>
        <taxon>Alteromonas/Salinimonas group</taxon>
        <taxon>Alteromonas</taxon>
    </lineage>
</organism>
<evidence type="ECO:0000256" key="1">
    <source>
        <dbReference type="ARBA" id="ARBA00022801"/>
    </source>
</evidence>
<dbReference type="InterPro" id="IPR019913">
    <property type="entry name" value="Pyrimidine_utilisation_RutD"/>
</dbReference>
<accession>A0A6T9Y2S9</accession>
<evidence type="ECO:0000313" key="4">
    <source>
        <dbReference type="EMBL" id="CAB9495417.1"/>
    </source>
</evidence>
<comment type="similarity">
    <text evidence="2">Belongs to the AB hydrolase superfamily. Hydrolase RutD family.</text>
</comment>